<reference evidence="1 2" key="2">
    <citation type="submission" date="2018-11" db="EMBL/GenBank/DDBJ databases">
        <authorList>
            <consortium name="Pathogen Informatics"/>
        </authorList>
    </citation>
    <scope>NUCLEOTIDE SEQUENCE [LARGE SCALE GENOMIC DNA]</scope>
</reference>
<name>A0A0R3QW83_9BILA</name>
<evidence type="ECO:0000313" key="2">
    <source>
        <dbReference type="Proteomes" id="UP000280834"/>
    </source>
</evidence>
<keyword evidence="2" id="KW-1185">Reference proteome</keyword>
<protein>
    <submittedName>
        <fullName evidence="3">Transcriptional regulator</fullName>
    </submittedName>
</protein>
<dbReference type="Proteomes" id="UP000280834">
    <property type="component" value="Unassembled WGS sequence"/>
</dbReference>
<reference evidence="3" key="1">
    <citation type="submission" date="2017-02" db="UniProtKB">
        <authorList>
            <consortium name="WormBaseParasite"/>
        </authorList>
    </citation>
    <scope>IDENTIFICATION</scope>
</reference>
<organism evidence="3">
    <name type="scientific">Brugia timori</name>
    <dbReference type="NCBI Taxonomy" id="42155"/>
    <lineage>
        <taxon>Eukaryota</taxon>
        <taxon>Metazoa</taxon>
        <taxon>Ecdysozoa</taxon>
        <taxon>Nematoda</taxon>
        <taxon>Chromadorea</taxon>
        <taxon>Rhabditida</taxon>
        <taxon>Spirurina</taxon>
        <taxon>Spiruromorpha</taxon>
        <taxon>Filarioidea</taxon>
        <taxon>Onchocercidae</taxon>
        <taxon>Brugia</taxon>
    </lineage>
</organism>
<gene>
    <name evidence="1" type="ORF">BTMF_LOCUS10018</name>
</gene>
<evidence type="ECO:0000313" key="1">
    <source>
        <dbReference type="EMBL" id="VDO34003.1"/>
    </source>
</evidence>
<dbReference type="WBParaSite" id="BTMF_0001199101-mRNA-1">
    <property type="protein sequence ID" value="BTMF_0001199101-mRNA-1"/>
    <property type="gene ID" value="BTMF_0001199101"/>
</dbReference>
<evidence type="ECO:0000313" key="3">
    <source>
        <dbReference type="WBParaSite" id="BTMF_0001199101-mRNA-1"/>
    </source>
</evidence>
<dbReference type="EMBL" id="UZAG01017301">
    <property type="protein sequence ID" value="VDO34003.1"/>
    <property type="molecule type" value="Genomic_DNA"/>
</dbReference>
<accession>A0A0R3QW83</accession>
<sequence length="36" mass="4193">MQIARLTPKGDKSFDELSNLFISLEIYFQSINFVIN</sequence>
<proteinExistence type="predicted"/>
<dbReference type="AlphaFoldDB" id="A0A0R3QW83"/>